<name>A0AAC9JGN8_9ALTE</name>
<geneLocation type="plasmid" evidence="2">
    <name>pamcp48-600</name>
</geneLocation>
<keyword evidence="1" id="KW-0614">Plasmid</keyword>
<accession>A0AAC9JGN8</accession>
<dbReference type="Proteomes" id="UP000182101">
    <property type="component" value="Plasmid pAMCP48-600"/>
</dbReference>
<dbReference type="AlphaFoldDB" id="A0AAC9JGN8"/>
<protein>
    <recommendedName>
        <fullName evidence="3">GIY-YIG domain-containing protein</fullName>
    </recommendedName>
</protein>
<organism evidence="1 2">
    <name type="scientific">Alteromonas mediterranea</name>
    <dbReference type="NCBI Taxonomy" id="314275"/>
    <lineage>
        <taxon>Bacteria</taxon>
        <taxon>Pseudomonadati</taxon>
        <taxon>Pseudomonadota</taxon>
        <taxon>Gammaproteobacteria</taxon>
        <taxon>Alteromonadales</taxon>
        <taxon>Alteromonadaceae</taxon>
        <taxon>Alteromonas/Salinimonas group</taxon>
        <taxon>Alteromonas</taxon>
    </lineage>
</organism>
<evidence type="ECO:0008006" key="3">
    <source>
        <dbReference type="Google" id="ProtNLM"/>
    </source>
</evidence>
<proteinExistence type="predicted"/>
<dbReference type="EMBL" id="CP018025">
    <property type="protein sequence ID" value="APD92210.1"/>
    <property type="molecule type" value="Genomic_DNA"/>
</dbReference>
<dbReference type="RefSeq" id="WP_071960823.1">
    <property type="nucleotide sequence ID" value="NZ_CP018025.1"/>
</dbReference>
<evidence type="ECO:0000313" key="1">
    <source>
        <dbReference type="EMBL" id="APD92210.1"/>
    </source>
</evidence>
<evidence type="ECO:0000313" key="2">
    <source>
        <dbReference type="Proteomes" id="UP000182101"/>
    </source>
</evidence>
<reference evidence="1 2" key="1">
    <citation type="submission" date="2016-11" db="EMBL/GenBank/DDBJ databases">
        <title>Networking in microbes: conjugative elements and plasmids in the genus Alteromonas.</title>
        <authorList>
            <person name="Lopez-Perez M."/>
            <person name="Ramon-Marco N."/>
            <person name="Rodriguez-Valera F."/>
        </authorList>
    </citation>
    <scope>NUCLEOTIDE SEQUENCE [LARGE SCALE GENOMIC DNA]</scope>
    <source>
        <strain evidence="1 2">CP48</strain>
        <plasmid evidence="2">pamcp48-600</plasmid>
    </source>
</reference>
<gene>
    <name evidence="1" type="ORF">BM524_20040</name>
</gene>
<sequence>MQDFSQFKKSLGMIKHYVYALCEIDDERRIPFYIGKGVNDRCLRHLREKGNSPKQETIEKLMAKNRLGIDILRHGIDKDKTAKLIEATCIDLLGIGELSNKVRGSGSEMGRVTIEEIHNLQSGELVEISEEHQGLAFLLNSTYKSGMSEIELFEATRGVWRNVPRDESIKYAYATYGGLIKEVYQIHSWVKAGTQQYFTRSFEHRDISKRWEFVGKKAPQEIRYTYVGKVIKKERSYGNPFIVVGKSD</sequence>